<dbReference type="PANTHER" id="PTHR43065:SF10">
    <property type="entry name" value="PEROXIDE STRESS-ACTIVATED HISTIDINE KINASE MAK3"/>
    <property type="match status" value="1"/>
</dbReference>
<dbReference type="PRINTS" id="PR00344">
    <property type="entry name" value="BCTRLSENSOR"/>
</dbReference>
<dbReference type="InterPro" id="IPR005467">
    <property type="entry name" value="His_kinase_dom"/>
</dbReference>
<dbReference type="InterPro" id="IPR004358">
    <property type="entry name" value="Sig_transdc_His_kin-like_C"/>
</dbReference>
<keyword evidence="4" id="KW-0808">Transferase</keyword>
<dbReference type="EMBL" id="LGGS01000036">
    <property type="protein sequence ID" value="KUK83324.1"/>
    <property type="molecule type" value="Genomic_DNA"/>
</dbReference>
<dbReference type="SUPFAM" id="SSF55874">
    <property type="entry name" value="ATPase domain of HSP90 chaperone/DNA topoisomerase II/histidine kinase"/>
    <property type="match status" value="1"/>
</dbReference>
<evidence type="ECO:0000256" key="6">
    <source>
        <dbReference type="ARBA" id="ARBA00022777"/>
    </source>
</evidence>
<keyword evidence="8" id="KW-0902">Two-component regulatory system</keyword>
<comment type="caution">
    <text evidence="10">The sequence shown here is derived from an EMBL/GenBank/DDBJ whole genome shotgun (WGS) entry which is preliminary data.</text>
</comment>
<dbReference type="InterPro" id="IPR036890">
    <property type="entry name" value="HATPase_C_sf"/>
</dbReference>
<dbReference type="GO" id="GO:0005524">
    <property type="term" value="F:ATP binding"/>
    <property type="evidence" value="ECO:0007669"/>
    <property type="project" value="UniProtKB-KW"/>
</dbReference>
<evidence type="ECO:0000256" key="2">
    <source>
        <dbReference type="ARBA" id="ARBA00012438"/>
    </source>
</evidence>
<name>A0A101HV06_9FIRM</name>
<evidence type="ECO:0000256" key="1">
    <source>
        <dbReference type="ARBA" id="ARBA00000085"/>
    </source>
</evidence>
<dbReference type="GO" id="GO:0000160">
    <property type="term" value="P:phosphorelay signal transduction system"/>
    <property type="evidence" value="ECO:0007669"/>
    <property type="project" value="UniProtKB-KW"/>
</dbReference>
<accession>A0A101HV06</accession>
<sequence length="110" mass="11671">MEQVIINLLLNARDALVGKENGRIGVSADMEEDPEDNVPVIAVRVTDNGQGIPQNIINQIFNPFFTTKEKTRGTGLGLSVSLGIAQTHGGKIKVSSEVGSGSVFTLLIPL</sequence>
<evidence type="ECO:0000256" key="3">
    <source>
        <dbReference type="ARBA" id="ARBA00022553"/>
    </source>
</evidence>
<proteinExistence type="predicted"/>
<evidence type="ECO:0000313" key="10">
    <source>
        <dbReference type="EMBL" id="KUK83324.1"/>
    </source>
</evidence>
<keyword evidence="3" id="KW-0597">Phosphoprotein</keyword>
<keyword evidence="5" id="KW-0547">Nucleotide-binding</keyword>
<dbReference type="Gene3D" id="3.30.565.10">
    <property type="entry name" value="Histidine kinase-like ATPase, C-terminal domain"/>
    <property type="match status" value="1"/>
</dbReference>
<comment type="catalytic activity">
    <reaction evidence="1">
        <text>ATP + protein L-histidine = ADP + protein N-phospho-L-histidine.</text>
        <dbReference type="EC" id="2.7.13.3"/>
    </reaction>
</comment>
<dbReference type="EC" id="2.7.13.3" evidence="2"/>
<dbReference type="Proteomes" id="UP000054705">
    <property type="component" value="Unassembled WGS sequence"/>
</dbReference>
<feature type="domain" description="Histidine kinase" evidence="9">
    <location>
        <begin position="1"/>
        <end position="110"/>
    </location>
</feature>
<protein>
    <recommendedName>
        <fullName evidence="2">histidine kinase</fullName>
        <ecNumber evidence="2">2.7.13.3</ecNumber>
    </recommendedName>
</protein>
<dbReference type="Pfam" id="PF02518">
    <property type="entry name" value="HATPase_c"/>
    <property type="match status" value="1"/>
</dbReference>
<gene>
    <name evidence="10" type="ORF">XD97_0214</name>
</gene>
<evidence type="ECO:0000256" key="4">
    <source>
        <dbReference type="ARBA" id="ARBA00022679"/>
    </source>
</evidence>
<dbReference type="PROSITE" id="PS50109">
    <property type="entry name" value="HIS_KIN"/>
    <property type="match status" value="1"/>
</dbReference>
<reference evidence="11" key="1">
    <citation type="journal article" date="2015" name="MBio">
        <title>Genome-Resolved Metagenomic Analysis Reveals Roles for Candidate Phyla and Other Microbial Community Members in Biogeochemical Transformations in Oil Reservoirs.</title>
        <authorList>
            <person name="Hu P."/>
            <person name="Tom L."/>
            <person name="Singh A."/>
            <person name="Thomas B.C."/>
            <person name="Baker B.J."/>
            <person name="Piceno Y.M."/>
            <person name="Andersen G.L."/>
            <person name="Banfield J.F."/>
        </authorList>
    </citation>
    <scope>NUCLEOTIDE SEQUENCE [LARGE SCALE GENOMIC DNA]</scope>
</reference>
<organism evidence="10 11">
    <name type="scientific">Pelotomaculum thermopropionicum</name>
    <dbReference type="NCBI Taxonomy" id="110500"/>
    <lineage>
        <taxon>Bacteria</taxon>
        <taxon>Bacillati</taxon>
        <taxon>Bacillota</taxon>
        <taxon>Clostridia</taxon>
        <taxon>Eubacteriales</taxon>
        <taxon>Desulfotomaculaceae</taxon>
        <taxon>Pelotomaculum</taxon>
    </lineage>
</organism>
<evidence type="ECO:0000256" key="5">
    <source>
        <dbReference type="ARBA" id="ARBA00022741"/>
    </source>
</evidence>
<evidence type="ECO:0000313" key="11">
    <source>
        <dbReference type="Proteomes" id="UP000054705"/>
    </source>
</evidence>
<dbReference type="InterPro" id="IPR003594">
    <property type="entry name" value="HATPase_dom"/>
</dbReference>
<evidence type="ECO:0000256" key="8">
    <source>
        <dbReference type="ARBA" id="ARBA00023012"/>
    </source>
</evidence>
<evidence type="ECO:0000256" key="7">
    <source>
        <dbReference type="ARBA" id="ARBA00022840"/>
    </source>
</evidence>
<dbReference type="GO" id="GO:0004673">
    <property type="term" value="F:protein histidine kinase activity"/>
    <property type="evidence" value="ECO:0007669"/>
    <property type="project" value="UniProtKB-EC"/>
</dbReference>
<dbReference type="PANTHER" id="PTHR43065">
    <property type="entry name" value="SENSOR HISTIDINE KINASE"/>
    <property type="match status" value="1"/>
</dbReference>
<keyword evidence="6 10" id="KW-0418">Kinase</keyword>
<evidence type="ECO:0000259" key="9">
    <source>
        <dbReference type="PROSITE" id="PS50109"/>
    </source>
</evidence>
<dbReference type="SMART" id="SM00387">
    <property type="entry name" value="HATPase_c"/>
    <property type="match status" value="1"/>
</dbReference>
<dbReference type="AlphaFoldDB" id="A0A101HV06"/>
<keyword evidence="7" id="KW-0067">ATP-binding</keyword>